<organism evidence="2 3">
    <name type="scientific">Tagetes erecta</name>
    <name type="common">African marigold</name>
    <dbReference type="NCBI Taxonomy" id="13708"/>
    <lineage>
        <taxon>Eukaryota</taxon>
        <taxon>Viridiplantae</taxon>
        <taxon>Streptophyta</taxon>
        <taxon>Embryophyta</taxon>
        <taxon>Tracheophyta</taxon>
        <taxon>Spermatophyta</taxon>
        <taxon>Magnoliopsida</taxon>
        <taxon>eudicotyledons</taxon>
        <taxon>Gunneridae</taxon>
        <taxon>Pentapetalae</taxon>
        <taxon>asterids</taxon>
        <taxon>campanulids</taxon>
        <taxon>Asterales</taxon>
        <taxon>Asteraceae</taxon>
        <taxon>Asteroideae</taxon>
        <taxon>Heliantheae alliance</taxon>
        <taxon>Tageteae</taxon>
        <taxon>Tagetes</taxon>
    </lineage>
</organism>
<dbReference type="EMBL" id="JAUHHV010000008">
    <property type="protein sequence ID" value="KAK1415601.1"/>
    <property type="molecule type" value="Genomic_DNA"/>
</dbReference>
<dbReference type="AlphaFoldDB" id="A0AAD8K6X1"/>
<sequence>MRSIVSSSNRLSIVAFASYSKRLLPLRRMTTSGRRSVRRIVEAMAVIEGSSNSKDAVKKAVKVLEKRRKKNPVTTVILLFDITSSVFSSTRYYSQSNIPIHSLNLNLTSQDNMFAKCIGNLLNVVFQDLRLELGFASGSSPAVIARVYSSKQQPIVPRYTFCNSSKKAPMAIRSRYYVEDIPSLPPIEIEITTAPIIIYNNGPLG</sequence>
<comment type="caution">
    <text evidence="2">The sequence shown here is derived from an EMBL/GenBank/DDBJ whole genome shotgun (WGS) entry which is preliminary data.</text>
</comment>
<evidence type="ECO:0000313" key="2">
    <source>
        <dbReference type="EMBL" id="KAK1415601.1"/>
    </source>
</evidence>
<dbReference type="InterPro" id="IPR051266">
    <property type="entry name" value="CLCR"/>
</dbReference>
<dbReference type="Pfam" id="PF13519">
    <property type="entry name" value="VWA_2"/>
    <property type="match status" value="1"/>
</dbReference>
<dbReference type="SUPFAM" id="SSF53300">
    <property type="entry name" value="vWA-like"/>
    <property type="match status" value="1"/>
</dbReference>
<dbReference type="PANTHER" id="PTHR10579">
    <property type="entry name" value="CALCIUM-ACTIVATED CHLORIDE CHANNEL REGULATOR"/>
    <property type="match status" value="1"/>
</dbReference>
<dbReference type="Gene3D" id="3.40.50.410">
    <property type="entry name" value="von Willebrand factor, type A domain"/>
    <property type="match status" value="1"/>
</dbReference>
<dbReference type="InterPro" id="IPR002035">
    <property type="entry name" value="VWF_A"/>
</dbReference>
<dbReference type="PANTHER" id="PTHR10579:SF59">
    <property type="entry name" value="E3 UBIQUITIN-PROTEIN LIGASE EDA40-RELATED"/>
    <property type="match status" value="1"/>
</dbReference>
<proteinExistence type="predicted"/>
<dbReference type="Proteomes" id="UP001229421">
    <property type="component" value="Unassembled WGS sequence"/>
</dbReference>
<evidence type="ECO:0000259" key="1">
    <source>
        <dbReference type="Pfam" id="PF13519"/>
    </source>
</evidence>
<protein>
    <recommendedName>
        <fullName evidence="1">VWFA domain-containing protein</fullName>
    </recommendedName>
</protein>
<name>A0AAD8K6X1_TARER</name>
<reference evidence="2" key="1">
    <citation type="journal article" date="2023" name="bioRxiv">
        <title>Improved chromosome-level genome assembly for marigold (Tagetes erecta).</title>
        <authorList>
            <person name="Jiang F."/>
            <person name="Yuan L."/>
            <person name="Wang S."/>
            <person name="Wang H."/>
            <person name="Xu D."/>
            <person name="Wang A."/>
            <person name="Fan W."/>
        </authorList>
    </citation>
    <scope>NUCLEOTIDE SEQUENCE</scope>
    <source>
        <strain evidence="2">WSJ</strain>
        <tissue evidence="2">Leaf</tissue>
    </source>
</reference>
<keyword evidence="3" id="KW-1185">Reference proteome</keyword>
<evidence type="ECO:0000313" key="3">
    <source>
        <dbReference type="Proteomes" id="UP001229421"/>
    </source>
</evidence>
<dbReference type="InterPro" id="IPR036465">
    <property type="entry name" value="vWFA_dom_sf"/>
</dbReference>
<feature type="domain" description="VWFA" evidence="1">
    <location>
        <begin position="8"/>
        <end position="81"/>
    </location>
</feature>
<gene>
    <name evidence="2" type="ORF">QVD17_31384</name>
</gene>
<accession>A0AAD8K6X1</accession>